<organism evidence="1 2">
    <name type="scientific">Ensete ventricosum</name>
    <name type="common">Abyssinian banana</name>
    <name type="synonym">Musa ensete</name>
    <dbReference type="NCBI Taxonomy" id="4639"/>
    <lineage>
        <taxon>Eukaryota</taxon>
        <taxon>Viridiplantae</taxon>
        <taxon>Streptophyta</taxon>
        <taxon>Embryophyta</taxon>
        <taxon>Tracheophyta</taxon>
        <taxon>Spermatophyta</taxon>
        <taxon>Magnoliopsida</taxon>
        <taxon>Liliopsida</taxon>
        <taxon>Zingiberales</taxon>
        <taxon>Musaceae</taxon>
        <taxon>Ensete</taxon>
    </lineage>
</organism>
<dbReference type="Proteomes" id="UP001222027">
    <property type="component" value="Unassembled WGS sequence"/>
</dbReference>
<comment type="caution">
    <text evidence="1">The sequence shown here is derived from an EMBL/GenBank/DDBJ whole genome shotgun (WGS) entry which is preliminary data.</text>
</comment>
<evidence type="ECO:0000313" key="1">
    <source>
        <dbReference type="EMBL" id="KAJ8512351.1"/>
    </source>
</evidence>
<dbReference type="AlphaFoldDB" id="A0AAV8RZ00"/>
<protein>
    <submittedName>
        <fullName evidence="1">Uncharacterized protein</fullName>
    </submittedName>
</protein>
<keyword evidence="2" id="KW-1185">Reference proteome</keyword>
<sequence>MACPRSLDEPGKAVGHERDLLEIPQNGGLDVLSLCSHSFDLGGYYPPSLHSQHMGSLPLWTFLAWYRIYIGSSSLFHACHQDVTTYRVVEMNFRGFVRARLMDLSSPLFVDASTSTNQKTIEGAAQFYDAVQERVHELKLSETS</sequence>
<accession>A0AAV8RZ00</accession>
<evidence type="ECO:0000313" key="2">
    <source>
        <dbReference type="Proteomes" id="UP001222027"/>
    </source>
</evidence>
<gene>
    <name evidence="1" type="ORF">OPV22_002785</name>
</gene>
<reference evidence="1 2" key="1">
    <citation type="submission" date="2022-12" db="EMBL/GenBank/DDBJ databases">
        <title>Chromosome-scale assembly of the Ensete ventricosum genome.</title>
        <authorList>
            <person name="Dussert Y."/>
            <person name="Stocks J."/>
            <person name="Wendawek A."/>
            <person name="Woldeyes F."/>
            <person name="Nichols R.A."/>
            <person name="Borrell J.S."/>
        </authorList>
    </citation>
    <scope>NUCLEOTIDE SEQUENCE [LARGE SCALE GENOMIC DNA]</scope>
    <source>
        <strain evidence="2">cv. Maze</strain>
        <tissue evidence="1">Seeds</tissue>
    </source>
</reference>
<proteinExistence type="predicted"/>
<name>A0AAV8RZ00_ENSVE</name>
<dbReference type="EMBL" id="JAQQAF010000001">
    <property type="protein sequence ID" value="KAJ8512351.1"/>
    <property type="molecule type" value="Genomic_DNA"/>
</dbReference>